<proteinExistence type="predicted"/>
<accession>A0A0E9X6W6</accession>
<reference evidence="1" key="2">
    <citation type="journal article" date="2015" name="Fish Shellfish Immunol.">
        <title>Early steps in the European eel (Anguilla anguilla)-Vibrio vulnificus interaction in the gills: Role of the RtxA13 toxin.</title>
        <authorList>
            <person name="Callol A."/>
            <person name="Pajuelo D."/>
            <person name="Ebbesson L."/>
            <person name="Teles M."/>
            <person name="MacKenzie S."/>
            <person name="Amaro C."/>
        </authorList>
    </citation>
    <scope>NUCLEOTIDE SEQUENCE</scope>
</reference>
<evidence type="ECO:0000313" key="1">
    <source>
        <dbReference type="EMBL" id="JAH97610.1"/>
    </source>
</evidence>
<dbReference type="EMBL" id="GBXM01010967">
    <property type="protein sequence ID" value="JAH97610.1"/>
    <property type="molecule type" value="Transcribed_RNA"/>
</dbReference>
<name>A0A0E9X6W6_ANGAN</name>
<sequence>MATPIHFQEVMESCTIKNCTQCKRHCIEILAQALIFTLKINARKYNTKGFIYSNIFSQDLFEKSGKQNEHDSFVYFLKN</sequence>
<protein>
    <submittedName>
        <fullName evidence="1">Uncharacterized protein</fullName>
    </submittedName>
</protein>
<reference evidence="1" key="1">
    <citation type="submission" date="2014-11" db="EMBL/GenBank/DDBJ databases">
        <authorList>
            <person name="Amaro Gonzalez C."/>
        </authorList>
    </citation>
    <scope>NUCLEOTIDE SEQUENCE</scope>
</reference>
<organism evidence="1">
    <name type="scientific">Anguilla anguilla</name>
    <name type="common">European freshwater eel</name>
    <name type="synonym">Muraena anguilla</name>
    <dbReference type="NCBI Taxonomy" id="7936"/>
    <lineage>
        <taxon>Eukaryota</taxon>
        <taxon>Metazoa</taxon>
        <taxon>Chordata</taxon>
        <taxon>Craniata</taxon>
        <taxon>Vertebrata</taxon>
        <taxon>Euteleostomi</taxon>
        <taxon>Actinopterygii</taxon>
        <taxon>Neopterygii</taxon>
        <taxon>Teleostei</taxon>
        <taxon>Anguilliformes</taxon>
        <taxon>Anguillidae</taxon>
        <taxon>Anguilla</taxon>
    </lineage>
</organism>
<dbReference type="AlphaFoldDB" id="A0A0E9X6W6"/>